<dbReference type="AlphaFoldDB" id="A0A0S2HXS4"/>
<dbReference type="InterPro" id="IPR036942">
    <property type="entry name" value="Beta-barrel_TonB_sf"/>
</dbReference>
<keyword evidence="6" id="KW-1185">Reference proteome</keyword>
<gene>
    <name evidence="5" type="ORF">L21SP5_01226</name>
</gene>
<dbReference type="STRING" id="1307839.L21SP5_01226"/>
<dbReference type="RefSeq" id="WP_057952394.1">
    <property type="nucleotide sequence ID" value="NZ_CP013118.1"/>
</dbReference>
<dbReference type="KEGG" id="blq:L21SP5_01226"/>
<keyword evidence="3" id="KW-0998">Cell outer membrane</keyword>
<dbReference type="Proteomes" id="UP000064893">
    <property type="component" value="Chromosome"/>
</dbReference>
<dbReference type="InterPro" id="IPR041700">
    <property type="entry name" value="OMP_b-brl_3"/>
</dbReference>
<dbReference type="GO" id="GO:0009279">
    <property type="term" value="C:cell outer membrane"/>
    <property type="evidence" value="ECO:0007669"/>
    <property type="project" value="UniProtKB-SubCell"/>
</dbReference>
<dbReference type="EMBL" id="CP013118">
    <property type="protein sequence ID" value="ALO14881.1"/>
    <property type="molecule type" value="Genomic_DNA"/>
</dbReference>
<evidence type="ECO:0000259" key="4">
    <source>
        <dbReference type="Pfam" id="PF14905"/>
    </source>
</evidence>
<dbReference type="Pfam" id="PF14905">
    <property type="entry name" value="OMP_b-brl_3"/>
    <property type="match status" value="1"/>
</dbReference>
<dbReference type="SUPFAM" id="SSF56935">
    <property type="entry name" value="Porins"/>
    <property type="match status" value="1"/>
</dbReference>
<name>A0A0S2HXS4_9BACT</name>
<evidence type="ECO:0000256" key="3">
    <source>
        <dbReference type="ARBA" id="ARBA00023237"/>
    </source>
</evidence>
<feature type="domain" description="Outer membrane protein beta-barrel" evidence="4">
    <location>
        <begin position="382"/>
        <end position="760"/>
    </location>
</feature>
<dbReference type="OrthoDB" id="905020at2"/>
<reference evidence="5 6" key="1">
    <citation type="submission" date="2015-11" db="EMBL/GenBank/DDBJ databases">
        <title>Description and complete genome sequence of a novel strain predominating in hypersaline microbial mats and representing a new family of the Bacteriodetes phylum.</title>
        <authorList>
            <person name="Spring S."/>
            <person name="Bunk B."/>
            <person name="Sproer C."/>
            <person name="Klenk H.-P."/>
        </authorList>
    </citation>
    <scope>NUCLEOTIDE SEQUENCE [LARGE SCALE GENOMIC DNA]</scope>
    <source>
        <strain evidence="5 6">L21-Spi-D4</strain>
    </source>
</reference>
<proteinExistence type="predicted"/>
<keyword evidence="2" id="KW-0472">Membrane</keyword>
<evidence type="ECO:0000313" key="5">
    <source>
        <dbReference type="EMBL" id="ALO14881.1"/>
    </source>
</evidence>
<dbReference type="InterPro" id="IPR037066">
    <property type="entry name" value="Plug_dom_sf"/>
</dbReference>
<sequence length="783" mass="90275">MNNSNKFRIIVLFCLSCILVTTNLKSQVIIGEVYDKQKQPIDFITATICDVEDTVVITGFVSEAHEFNFEISETAPYLIKITRLGYYPYWQRINDKSVDTVKLGKIIMREKAEELEEVTVLSNVPVVEGNSKGFKVNVANTNLKNLETVSEVVASAPGVITDDQGNIEVLGRGSPLVLINNKEMQGGSSVLETYKPEDIKSIQVIKNPGAKYDAKHRSVINIITRKKRTKGIAGWFYNRTLYAENPRNEPSFLLNKYTRKISHMIKAEAGFGDSRYREKANTNISFADTSNFSNIYELDTKGNFNSLDLKYIFGLEMNKQNLLGFGYDGSFGKNNSTGSIESKLQQSDSIYNYATDYEEVEKVNSNAFNINYTYTPDSLTSLLLLADYSGDNSKRENQQMENLETGKINSSYGNEVDYSIASIKADFSSTLKDFFTYETGMKYVKTINDNNSWFDSIFNGTIVSNQQFTKKTQLTEDIGAVYLVVSKNVGRVFVNAGLRSEFNQWRLYENEALLRDSSSIEWFPSASCFYVPFEGLHFGINYARKIKRPGFQSTTRTLTYVNKYLYKKRNPYLKPIIIESFSFQTMAGKNLSLDLNYTNYKNYISLAWENDNNILILSEENFNLQEFSAILNLSIRSKVFSSSNNFQISKPIFDYTYKGEQTKTDIGYDFSTTTKFHLPYDFDWKFIVRYSNKGQMSYITKKPYLYTSTGISKFFLDKQLRFSVYARYWFNEEFSVNYENVVMNSEYIRETPEFYFSIFYKFNKVRNKTNYNLSSQSEEKRRK</sequence>
<dbReference type="Gene3D" id="2.170.130.10">
    <property type="entry name" value="TonB-dependent receptor, plug domain"/>
    <property type="match status" value="1"/>
</dbReference>
<dbReference type="Gene3D" id="2.40.170.20">
    <property type="entry name" value="TonB-dependent receptor, beta-barrel domain"/>
    <property type="match status" value="1"/>
</dbReference>
<evidence type="ECO:0000313" key="6">
    <source>
        <dbReference type="Proteomes" id="UP000064893"/>
    </source>
</evidence>
<protein>
    <recommendedName>
        <fullName evidence="4">Outer membrane protein beta-barrel domain-containing protein</fullName>
    </recommendedName>
</protein>
<organism evidence="5 6">
    <name type="scientific">Salinivirga cyanobacteriivorans</name>
    <dbReference type="NCBI Taxonomy" id="1307839"/>
    <lineage>
        <taxon>Bacteria</taxon>
        <taxon>Pseudomonadati</taxon>
        <taxon>Bacteroidota</taxon>
        <taxon>Bacteroidia</taxon>
        <taxon>Bacteroidales</taxon>
        <taxon>Salinivirgaceae</taxon>
        <taxon>Salinivirga</taxon>
    </lineage>
</organism>
<comment type="subcellular location">
    <subcellularLocation>
        <location evidence="1">Cell outer membrane</location>
    </subcellularLocation>
</comment>
<evidence type="ECO:0000256" key="2">
    <source>
        <dbReference type="ARBA" id="ARBA00023136"/>
    </source>
</evidence>
<accession>A0A0S2HXS4</accession>
<evidence type="ECO:0000256" key="1">
    <source>
        <dbReference type="ARBA" id="ARBA00004442"/>
    </source>
</evidence>